<dbReference type="GO" id="GO:0005777">
    <property type="term" value="C:peroxisome"/>
    <property type="evidence" value="ECO:0007669"/>
    <property type="project" value="TreeGrafter"/>
</dbReference>
<evidence type="ECO:0000313" key="8">
    <source>
        <dbReference type="Proteomes" id="UP000777482"/>
    </source>
</evidence>
<evidence type="ECO:0000313" key="7">
    <source>
        <dbReference type="EMBL" id="KAG0661285.1"/>
    </source>
</evidence>
<dbReference type="InterPro" id="IPR036291">
    <property type="entry name" value="NAD(P)-bd_dom_sf"/>
</dbReference>
<proteinExistence type="predicted"/>
<dbReference type="InterPro" id="IPR045017">
    <property type="entry name" value="DECR2-like"/>
</dbReference>
<dbReference type="OrthoDB" id="2136131at2759"/>
<dbReference type="InterPro" id="IPR002347">
    <property type="entry name" value="SDR_fam"/>
</dbReference>
<dbReference type="PANTHER" id="PTHR43296:SF2">
    <property type="entry name" value="PEROXISOMAL 2,4-DIENOYL-COA REDUCTASE [(3E)-ENOYL-COA-PRODUCING]"/>
    <property type="match status" value="1"/>
</dbReference>
<dbReference type="EC" id="1.3.1.124" evidence="3"/>
<dbReference type="PRINTS" id="PR00081">
    <property type="entry name" value="GDHRDH"/>
</dbReference>
<comment type="catalytic activity">
    <reaction evidence="4">
        <text>a (2E,4E)-dienoyl-CoA + NADPH + H(+) = a 4,5-saturated-(3E)-enoyl-CoA + NADP(+)</text>
        <dbReference type="Rhea" id="RHEA:45912"/>
        <dbReference type="ChEBI" id="CHEBI:15378"/>
        <dbReference type="ChEBI" id="CHEBI:57783"/>
        <dbReference type="ChEBI" id="CHEBI:58349"/>
        <dbReference type="ChEBI" id="CHEBI:85101"/>
        <dbReference type="ChEBI" id="CHEBI:85493"/>
        <dbReference type="EC" id="1.3.1.124"/>
    </reaction>
</comment>
<evidence type="ECO:0000256" key="6">
    <source>
        <dbReference type="SAM" id="MobiDB-lite"/>
    </source>
</evidence>
<protein>
    <recommendedName>
        <fullName evidence="3">2,4-dienoyl-CoA reductase [(3E)-enoyl-CoA-producing]</fullName>
        <ecNumber evidence="3">1.3.1.124</ecNumber>
    </recommendedName>
</protein>
<comment type="caution">
    <text evidence="7">The sequence shown here is derived from an EMBL/GenBank/DDBJ whole genome shotgun (WGS) entry which is preliminary data.</text>
</comment>
<evidence type="ECO:0000256" key="5">
    <source>
        <dbReference type="ARBA" id="ARBA00048340"/>
    </source>
</evidence>
<dbReference type="AlphaFoldDB" id="A0A9P7B5Q1"/>
<dbReference type="SUPFAM" id="SSF51735">
    <property type="entry name" value="NAD(P)-binding Rossmann-fold domains"/>
    <property type="match status" value="1"/>
</dbReference>
<name>A0A9P7B5Q1_RHOMI</name>
<comment type="catalytic activity">
    <reaction evidence="5">
        <text>a (2E,4Z)-dienoyl-CoA + NADPH + H(+) = a 4,5-saturated-(3E)-enoyl-CoA + NADP(+)</text>
        <dbReference type="Rhea" id="RHEA:61892"/>
        <dbReference type="ChEBI" id="CHEBI:15378"/>
        <dbReference type="ChEBI" id="CHEBI:57783"/>
        <dbReference type="ChEBI" id="CHEBI:58349"/>
        <dbReference type="ChEBI" id="CHEBI:85099"/>
        <dbReference type="ChEBI" id="CHEBI:85493"/>
        <dbReference type="EC" id="1.3.1.124"/>
    </reaction>
</comment>
<feature type="compositionally biased region" description="Basic and acidic residues" evidence="6">
    <location>
        <begin position="289"/>
        <end position="305"/>
    </location>
</feature>
<evidence type="ECO:0000256" key="1">
    <source>
        <dbReference type="ARBA" id="ARBA00022857"/>
    </source>
</evidence>
<organism evidence="7 8">
    <name type="scientific">Rhodotorula mucilaginosa</name>
    <name type="common">Yeast</name>
    <name type="synonym">Rhodotorula rubra</name>
    <dbReference type="NCBI Taxonomy" id="5537"/>
    <lineage>
        <taxon>Eukaryota</taxon>
        <taxon>Fungi</taxon>
        <taxon>Dikarya</taxon>
        <taxon>Basidiomycota</taxon>
        <taxon>Pucciniomycotina</taxon>
        <taxon>Microbotryomycetes</taxon>
        <taxon>Sporidiobolales</taxon>
        <taxon>Sporidiobolaceae</taxon>
        <taxon>Rhodotorula</taxon>
    </lineage>
</organism>
<dbReference type="EMBL" id="PUHQ01000036">
    <property type="protein sequence ID" value="KAG0661285.1"/>
    <property type="molecule type" value="Genomic_DNA"/>
</dbReference>
<evidence type="ECO:0000256" key="3">
    <source>
        <dbReference type="ARBA" id="ARBA00026117"/>
    </source>
</evidence>
<gene>
    <name evidence="7" type="ORF">C6P46_004056</name>
</gene>
<dbReference type="Proteomes" id="UP000777482">
    <property type="component" value="Unassembled WGS sequence"/>
</dbReference>
<keyword evidence="2" id="KW-0560">Oxidoreductase</keyword>
<feature type="region of interest" description="Disordered" evidence="6">
    <location>
        <begin position="284"/>
        <end position="305"/>
    </location>
</feature>
<accession>A0A9P7B5Q1</accession>
<dbReference type="Pfam" id="PF13561">
    <property type="entry name" value="adh_short_C2"/>
    <property type="match status" value="1"/>
</dbReference>
<sequence>MTTQDSTGGGSGICKGVTRMLLERESPSIRKAVSRAALKPLFFRPSADGASAVILGRRKANIEDAAAELSKATGQKCLGIQADVRQLETLEAAVKQTVAELGRIDFVVAGAAGNFLAPIDGLSSNAFRTVLEIDTIGTYNTFKATVAELLKTHGSFQAISATLHYKGMPLQAHVSAAKAGVDALVRVIAVEYGPRGIRANCIAPGPIAGTEGMDRLMPKVRPERSREAFPHREYLEEHLKQIPLQRYGRIDEIASASTFLFSPAAAYITGTTLVVDGADYHTGGSLRAAPERRSGSNSRKGDSKL</sequence>
<reference evidence="7 8" key="1">
    <citation type="submission" date="2020-11" db="EMBL/GenBank/DDBJ databases">
        <title>Kefir isolates.</title>
        <authorList>
            <person name="Marcisauskas S."/>
            <person name="Kim Y."/>
            <person name="Blasche S."/>
        </authorList>
    </citation>
    <scope>NUCLEOTIDE SEQUENCE [LARGE SCALE GENOMIC DNA]</scope>
    <source>
        <strain evidence="7 8">KR</strain>
    </source>
</reference>
<dbReference type="GO" id="GO:0009062">
    <property type="term" value="P:fatty acid catabolic process"/>
    <property type="evidence" value="ECO:0007669"/>
    <property type="project" value="InterPro"/>
</dbReference>
<dbReference type="PANTHER" id="PTHR43296">
    <property type="entry name" value="PEROXISOMAL 2,4-DIENOYL-COA REDUCTASE"/>
    <property type="match status" value="1"/>
</dbReference>
<evidence type="ECO:0000256" key="2">
    <source>
        <dbReference type="ARBA" id="ARBA00023002"/>
    </source>
</evidence>
<dbReference type="Gene3D" id="3.40.50.720">
    <property type="entry name" value="NAD(P)-binding Rossmann-like Domain"/>
    <property type="match status" value="1"/>
</dbReference>
<dbReference type="CDD" id="cd05369">
    <property type="entry name" value="TER_DECR_SDR_a"/>
    <property type="match status" value="1"/>
</dbReference>
<keyword evidence="1" id="KW-0521">NADP</keyword>
<evidence type="ECO:0000256" key="4">
    <source>
        <dbReference type="ARBA" id="ARBA00048009"/>
    </source>
</evidence>
<keyword evidence="8" id="KW-1185">Reference proteome</keyword>
<dbReference type="GO" id="GO:0008670">
    <property type="term" value="F:2,4-dienoyl-CoA reductase (NADPH) activity"/>
    <property type="evidence" value="ECO:0007669"/>
    <property type="project" value="InterPro"/>
</dbReference>